<dbReference type="Proteomes" id="UP000429607">
    <property type="component" value="Unassembled WGS sequence"/>
</dbReference>
<evidence type="ECO:0000313" key="2">
    <source>
        <dbReference type="EMBL" id="KAE8994841.1"/>
    </source>
</evidence>
<feature type="compositionally biased region" description="Acidic residues" evidence="1">
    <location>
        <begin position="1"/>
        <end position="15"/>
    </location>
</feature>
<comment type="caution">
    <text evidence="3">The sequence shown here is derived from an EMBL/GenBank/DDBJ whole genome shotgun (WGS) entry which is preliminary data.</text>
</comment>
<organism evidence="3 5">
    <name type="scientific">Phytophthora rubi</name>
    <dbReference type="NCBI Taxonomy" id="129364"/>
    <lineage>
        <taxon>Eukaryota</taxon>
        <taxon>Sar</taxon>
        <taxon>Stramenopiles</taxon>
        <taxon>Oomycota</taxon>
        <taxon>Peronosporomycetes</taxon>
        <taxon>Peronosporales</taxon>
        <taxon>Peronosporaceae</taxon>
        <taxon>Phytophthora</taxon>
    </lineage>
</organism>
<dbReference type="EMBL" id="QXFV01001695">
    <property type="protein sequence ID" value="KAE9000230.1"/>
    <property type="molecule type" value="Genomic_DNA"/>
</dbReference>
<proteinExistence type="predicted"/>
<dbReference type="EMBL" id="QXFT01001859">
    <property type="protein sequence ID" value="KAE9308805.1"/>
    <property type="molecule type" value="Genomic_DNA"/>
</dbReference>
<evidence type="ECO:0000256" key="1">
    <source>
        <dbReference type="SAM" id="MobiDB-lite"/>
    </source>
</evidence>
<evidence type="ECO:0000313" key="7">
    <source>
        <dbReference type="Proteomes" id="UP000435112"/>
    </source>
</evidence>
<dbReference type="EMBL" id="QXFU01001827">
    <property type="protein sequence ID" value="KAE8994841.1"/>
    <property type="molecule type" value="Genomic_DNA"/>
</dbReference>
<evidence type="ECO:0000313" key="6">
    <source>
        <dbReference type="Proteomes" id="UP000434957"/>
    </source>
</evidence>
<evidence type="ECO:0000313" key="5">
    <source>
        <dbReference type="Proteomes" id="UP000429607"/>
    </source>
</evidence>
<dbReference type="AlphaFoldDB" id="A0A6A3JY71"/>
<protein>
    <submittedName>
        <fullName evidence="3">Uncharacterized protein</fullName>
    </submittedName>
</protein>
<feature type="region of interest" description="Disordered" evidence="1">
    <location>
        <begin position="1"/>
        <end position="26"/>
    </location>
</feature>
<feature type="compositionally biased region" description="Basic and acidic residues" evidence="1">
    <location>
        <begin position="16"/>
        <end position="25"/>
    </location>
</feature>
<dbReference type="Proteomes" id="UP000434957">
    <property type="component" value="Unassembled WGS sequence"/>
</dbReference>
<name>A0A6A3JY71_9STRA</name>
<dbReference type="Proteomes" id="UP000435112">
    <property type="component" value="Unassembled WGS sequence"/>
</dbReference>
<gene>
    <name evidence="3" type="ORF">PR001_g18841</name>
    <name evidence="2" type="ORF">PR002_g19800</name>
    <name evidence="4" type="ORF">PR003_g20657</name>
</gene>
<evidence type="ECO:0000313" key="3">
    <source>
        <dbReference type="EMBL" id="KAE9000230.1"/>
    </source>
</evidence>
<accession>A0A6A3JY71</accession>
<keyword evidence="6" id="KW-1185">Reference proteome</keyword>
<reference evidence="5 7" key="1">
    <citation type="submission" date="2018-09" db="EMBL/GenBank/DDBJ databases">
        <title>Genomic investigation of the strawberry pathogen Phytophthora fragariae indicates pathogenicity is determined by transcriptional variation in three key races.</title>
        <authorList>
            <person name="Adams T.M."/>
            <person name="Armitage A.D."/>
            <person name="Sobczyk M.K."/>
            <person name="Bates H.J."/>
            <person name="Dunwell J.M."/>
            <person name="Nellist C.F."/>
            <person name="Harrison R.J."/>
        </authorList>
    </citation>
    <scope>NUCLEOTIDE SEQUENCE [LARGE SCALE GENOMIC DNA]</scope>
    <source>
        <strain evidence="3 5">SCRP249</strain>
        <strain evidence="2 7">SCRP324</strain>
        <strain evidence="4 6">SCRP333</strain>
    </source>
</reference>
<evidence type="ECO:0000313" key="4">
    <source>
        <dbReference type="EMBL" id="KAE9308805.1"/>
    </source>
</evidence>
<sequence length="56" mass="5832">MDDLAEEGDGSEDEDKASPKDEKKPPIVQLAAAVQTGMQAIAASMAQNAAISWTLS</sequence>